<dbReference type="NCBIfam" id="NF033634">
    <property type="entry name" value="SLATT_1"/>
    <property type="match status" value="1"/>
</dbReference>
<name>A0A1C3NX69_9ACTN</name>
<dbReference type="Proteomes" id="UP000199013">
    <property type="component" value="Unassembled WGS sequence"/>
</dbReference>
<evidence type="ECO:0000256" key="1">
    <source>
        <dbReference type="SAM" id="MobiDB-lite"/>
    </source>
</evidence>
<evidence type="ECO:0000313" key="3">
    <source>
        <dbReference type="EMBL" id="SBW21928.1"/>
    </source>
</evidence>
<feature type="region of interest" description="Disordered" evidence="1">
    <location>
        <begin position="263"/>
        <end position="285"/>
    </location>
</feature>
<keyword evidence="2" id="KW-0472">Membrane</keyword>
<feature type="transmembrane region" description="Helical" evidence="2">
    <location>
        <begin position="76"/>
        <end position="97"/>
    </location>
</feature>
<dbReference type="EMBL" id="FLUV01000903">
    <property type="protein sequence ID" value="SBW21928.1"/>
    <property type="molecule type" value="Genomic_DNA"/>
</dbReference>
<evidence type="ECO:0000256" key="2">
    <source>
        <dbReference type="SAM" id="Phobius"/>
    </source>
</evidence>
<protein>
    <recommendedName>
        <fullName evidence="5">SMODS and SLOG-associating 2TM effector domain-containing protein</fullName>
    </recommendedName>
</protein>
<feature type="compositionally biased region" description="Basic and acidic residues" evidence="1">
    <location>
        <begin position="263"/>
        <end position="279"/>
    </location>
</feature>
<dbReference type="Pfam" id="PF14015">
    <property type="entry name" value="DUF4231"/>
    <property type="match status" value="1"/>
</dbReference>
<evidence type="ECO:0000313" key="4">
    <source>
        <dbReference type="Proteomes" id="UP000199013"/>
    </source>
</evidence>
<keyword evidence="2" id="KW-0812">Transmembrane</keyword>
<feature type="transmembrane region" description="Helical" evidence="2">
    <location>
        <begin position="161"/>
        <end position="182"/>
    </location>
</feature>
<reference evidence="4" key="1">
    <citation type="submission" date="2016-02" db="EMBL/GenBank/DDBJ databases">
        <authorList>
            <person name="Wibberg D."/>
        </authorList>
    </citation>
    <scope>NUCLEOTIDE SEQUENCE [LARGE SCALE GENOMIC DNA]</scope>
</reference>
<accession>A0A1C3NX69</accession>
<sequence length="285" mass="32602">MINNLCHHLVVTSMASLGPAQRLLKINEEILRKEAELRNSRFTRRVARICTAVGPATLIAVYIATALTWRTVDLRLINFILIPFGSLAVSTATFIYWTTFTDDSVKSVAELDLDLSVLRERKRIQAAELMLDSRYRRSGYREEITPTLTRYRRESTRYRRIHNYLQACIIIGSLATTTLAGISVDTVVFRWATAGSSFFVGIAAGFTGYYKFRERSFHLQQTADAIEQEWKAFELSIGRYKNLTDDEALADFVEEIEQLKAEQRKREQNLDQPSERESATSRAAQ</sequence>
<feature type="transmembrane region" description="Helical" evidence="2">
    <location>
        <begin position="188"/>
        <end position="210"/>
    </location>
</feature>
<keyword evidence="2" id="KW-1133">Transmembrane helix</keyword>
<feature type="transmembrane region" description="Helical" evidence="2">
    <location>
        <begin position="46"/>
        <end position="64"/>
    </location>
</feature>
<dbReference type="InterPro" id="IPR025325">
    <property type="entry name" value="DUF4231"/>
</dbReference>
<gene>
    <name evidence="3" type="ORF">FDG2_2172</name>
</gene>
<proteinExistence type="predicted"/>
<keyword evidence="4" id="KW-1185">Reference proteome</keyword>
<evidence type="ECO:0008006" key="5">
    <source>
        <dbReference type="Google" id="ProtNLM"/>
    </source>
</evidence>
<dbReference type="AlphaFoldDB" id="A0A1C3NX69"/>
<organism evidence="3 4">
    <name type="scientific">Candidatus Protofrankia californiensis</name>
    <dbReference type="NCBI Taxonomy" id="1839754"/>
    <lineage>
        <taxon>Bacteria</taxon>
        <taxon>Bacillati</taxon>
        <taxon>Actinomycetota</taxon>
        <taxon>Actinomycetes</taxon>
        <taxon>Frankiales</taxon>
        <taxon>Frankiaceae</taxon>
        <taxon>Protofrankia</taxon>
    </lineage>
</organism>